<sequence>MSSGNEVLSSPADSQGLPTIEPNKNANYRNPSYTRPRVAGLSDDLRNHLIAVIGEFVGTFMFLFFAYVIAQIANSDKRLDKEGSNPSQLIMISFGFGFSVMCQVFVFYRISGGQLNPAVTLSLALVRAITPLRAILLVPTQLIAGIAAAAAASAITPGPVLFANSLGGGESRSRGVFLEMFATALLTQVVLFLAVEKHRATFMAPMVIGFALFLGHLLCVYYTGAGINPARSFGPNVVMGSFPDYHWIYWVGPILGSFLSAGLHYMLKFLNYETANPGQDSDF</sequence>
<dbReference type="InterPro" id="IPR034294">
    <property type="entry name" value="Aquaporin_transptr"/>
</dbReference>
<protein>
    <submittedName>
        <fullName evidence="13">Aqy1p</fullName>
    </submittedName>
</protein>
<proteinExistence type="inferred from homology"/>
<keyword evidence="14" id="KW-1185">Reference proteome</keyword>
<feature type="region of interest" description="Disordered" evidence="11">
    <location>
        <begin position="1"/>
        <end position="31"/>
    </location>
</feature>
<dbReference type="SUPFAM" id="SSF81338">
    <property type="entry name" value="Aquaporin-like"/>
    <property type="match status" value="1"/>
</dbReference>
<dbReference type="GO" id="GO:0015250">
    <property type="term" value="F:water channel activity"/>
    <property type="evidence" value="ECO:0007669"/>
    <property type="project" value="TreeGrafter"/>
</dbReference>
<evidence type="ECO:0000256" key="5">
    <source>
        <dbReference type="ARBA" id="ARBA00022475"/>
    </source>
</evidence>
<keyword evidence="5" id="KW-1003">Cell membrane</keyword>
<dbReference type="RefSeq" id="XP_018733881.1">
    <property type="nucleotide sequence ID" value="XM_018881276.1"/>
</dbReference>
<evidence type="ECO:0000256" key="9">
    <source>
        <dbReference type="ARBA" id="ARBA00023136"/>
    </source>
</evidence>
<dbReference type="GO" id="GO:0005789">
    <property type="term" value="C:endoplasmic reticulum membrane"/>
    <property type="evidence" value="ECO:0007669"/>
    <property type="project" value="UniProtKB-SubCell"/>
</dbReference>
<comment type="subcellular location">
    <subcellularLocation>
        <location evidence="2">Cell membrane</location>
        <topology evidence="2">Multi-pass membrane protein</topology>
    </subcellularLocation>
    <subcellularLocation>
        <location evidence="1">Endoplasmic reticulum membrane</location>
        <topology evidence="1">Multi-pass membrane protein</topology>
    </subcellularLocation>
</comment>
<dbReference type="InterPro" id="IPR000425">
    <property type="entry name" value="MIP"/>
</dbReference>
<feature type="transmembrane region" description="Helical" evidence="12">
    <location>
        <begin position="175"/>
        <end position="195"/>
    </location>
</feature>
<dbReference type="GeneID" id="30036321"/>
<dbReference type="PRINTS" id="PR00783">
    <property type="entry name" value="MINTRINSICP"/>
</dbReference>
<evidence type="ECO:0000256" key="2">
    <source>
        <dbReference type="ARBA" id="ARBA00004651"/>
    </source>
</evidence>
<feature type="transmembrane region" description="Helical" evidence="12">
    <location>
        <begin position="89"/>
        <end position="108"/>
    </location>
</feature>
<dbReference type="Pfam" id="PF00230">
    <property type="entry name" value="MIP"/>
    <property type="match status" value="1"/>
</dbReference>
<dbReference type="NCBIfam" id="TIGR00861">
    <property type="entry name" value="MIP"/>
    <property type="match status" value="1"/>
</dbReference>
<evidence type="ECO:0000256" key="4">
    <source>
        <dbReference type="ARBA" id="ARBA00022448"/>
    </source>
</evidence>
<dbReference type="FunFam" id="1.20.1080.10:FF:000014">
    <property type="entry name" value="Aquaporin 1"/>
    <property type="match status" value="1"/>
</dbReference>
<evidence type="ECO:0000256" key="12">
    <source>
        <dbReference type="SAM" id="Phobius"/>
    </source>
</evidence>
<feature type="transmembrane region" description="Helical" evidence="12">
    <location>
        <begin position="207"/>
        <end position="227"/>
    </location>
</feature>
<dbReference type="AlphaFoldDB" id="A0A167C9Q3"/>
<keyword evidence="6 10" id="KW-0812">Transmembrane</keyword>
<evidence type="ECO:0000256" key="11">
    <source>
        <dbReference type="SAM" id="MobiDB-lite"/>
    </source>
</evidence>
<keyword evidence="4 10" id="KW-0813">Transport</keyword>
<evidence type="ECO:0000256" key="10">
    <source>
        <dbReference type="RuleBase" id="RU000477"/>
    </source>
</evidence>
<evidence type="ECO:0000256" key="8">
    <source>
        <dbReference type="ARBA" id="ARBA00022989"/>
    </source>
</evidence>
<keyword evidence="7" id="KW-0677">Repeat</keyword>
<feature type="transmembrane region" description="Helical" evidence="12">
    <location>
        <begin position="49"/>
        <end position="69"/>
    </location>
</feature>
<dbReference type="EMBL" id="CP014500">
    <property type="protein sequence ID" value="ANB11404.1"/>
    <property type="molecule type" value="Genomic_DNA"/>
</dbReference>
<dbReference type="KEGG" id="slb:AWJ20_4213"/>
<evidence type="ECO:0000256" key="3">
    <source>
        <dbReference type="ARBA" id="ARBA00006175"/>
    </source>
</evidence>
<name>A0A167C9Q3_9ASCO</name>
<keyword evidence="8 12" id="KW-1133">Transmembrane helix</keyword>
<dbReference type="Proteomes" id="UP000189580">
    <property type="component" value="Chromosome c"/>
</dbReference>
<evidence type="ECO:0000256" key="7">
    <source>
        <dbReference type="ARBA" id="ARBA00022737"/>
    </source>
</evidence>
<accession>A0A167C9Q3</accession>
<feature type="transmembrane region" description="Helical" evidence="12">
    <location>
        <begin position="142"/>
        <end position="163"/>
    </location>
</feature>
<reference evidence="13 14" key="1">
    <citation type="submission" date="2016-02" db="EMBL/GenBank/DDBJ databases">
        <title>Complete genome sequence and transcriptome regulation of the pentose utilising yeast Sugiyamaella lignohabitans.</title>
        <authorList>
            <person name="Bellasio M."/>
            <person name="Peymann A."/>
            <person name="Valli M."/>
            <person name="Sipitzky M."/>
            <person name="Graf A."/>
            <person name="Sauer M."/>
            <person name="Marx H."/>
            <person name="Mattanovich D."/>
        </authorList>
    </citation>
    <scope>NUCLEOTIDE SEQUENCE [LARGE SCALE GENOMIC DNA]</scope>
    <source>
        <strain evidence="13 14">CBS 10342</strain>
    </source>
</reference>
<comment type="similarity">
    <text evidence="3 10">Belongs to the MIP/aquaporin (TC 1.A.8) family.</text>
</comment>
<dbReference type="PANTHER" id="PTHR19139:SF199">
    <property type="entry name" value="MIP17260P"/>
    <property type="match status" value="1"/>
</dbReference>
<evidence type="ECO:0000313" key="13">
    <source>
        <dbReference type="EMBL" id="ANB11404.1"/>
    </source>
</evidence>
<dbReference type="InterPro" id="IPR022357">
    <property type="entry name" value="MIP_CS"/>
</dbReference>
<feature type="transmembrane region" description="Helical" evidence="12">
    <location>
        <begin position="247"/>
        <end position="267"/>
    </location>
</feature>
<gene>
    <name evidence="13" type="primary">AQY1</name>
    <name evidence="13" type="ORF">AWJ20_4213</name>
</gene>
<evidence type="ECO:0000256" key="1">
    <source>
        <dbReference type="ARBA" id="ARBA00004477"/>
    </source>
</evidence>
<keyword evidence="9 12" id="KW-0472">Membrane</keyword>
<organism evidence="13 14">
    <name type="scientific">Sugiyamaella lignohabitans</name>
    <dbReference type="NCBI Taxonomy" id="796027"/>
    <lineage>
        <taxon>Eukaryota</taxon>
        <taxon>Fungi</taxon>
        <taxon>Dikarya</taxon>
        <taxon>Ascomycota</taxon>
        <taxon>Saccharomycotina</taxon>
        <taxon>Dipodascomycetes</taxon>
        <taxon>Dipodascales</taxon>
        <taxon>Trichomonascaceae</taxon>
        <taxon>Sugiyamaella</taxon>
    </lineage>
</organism>
<dbReference type="Gene3D" id="1.20.1080.10">
    <property type="entry name" value="Glycerol uptake facilitator protein"/>
    <property type="match status" value="1"/>
</dbReference>
<evidence type="ECO:0000256" key="6">
    <source>
        <dbReference type="ARBA" id="ARBA00022692"/>
    </source>
</evidence>
<dbReference type="PANTHER" id="PTHR19139">
    <property type="entry name" value="AQUAPORIN TRANSPORTER"/>
    <property type="match status" value="1"/>
</dbReference>
<dbReference type="PROSITE" id="PS00221">
    <property type="entry name" value="MIP"/>
    <property type="match status" value="1"/>
</dbReference>
<evidence type="ECO:0000313" key="14">
    <source>
        <dbReference type="Proteomes" id="UP000189580"/>
    </source>
</evidence>
<dbReference type="GO" id="GO:0005886">
    <property type="term" value="C:plasma membrane"/>
    <property type="evidence" value="ECO:0007669"/>
    <property type="project" value="UniProtKB-SubCell"/>
</dbReference>
<dbReference type="OrthoDB" id="3222at2759"/>
<dbReference type="InterPro" id="IPR023271">
    <property type="entry name" value="Aquaporin-like"/>
</dbReference>